<dbReference type="EMBL" id="JASCXX010000016">
    <property type="protein sequence ID" value="MDI6450091.1"/>
    <property type="molecule type" value="Genomic_DNA"/>
</dbReference>
<dbReference type="InterPro" id="IPR006311">
    <property type="entry name" value="TAT_signal"/>
</dbReference>
<organism evidence="4 5">
    <name type="scientific">Anaerobaca lacustris</name>
    <dbReference type="NCBI Taxonomy" id="3044600"/>
    <lineage>
        <taxon>Bacteria</taxon>
        <taxon>Pseudomonadati</taxon>
        <taxon>Planctomycetota</taxon>
        <taxon>Phycisphaerae</taxon>
        <taxon>Sedimentisphaerales</taxon>
        <taxon>Anaerobacaceae</taxon>
        <taxon>Anaerobaca</taxon>
    </lineage>
</organism>
<dbReference type="Pfam" id="PF00884">
    <property type="entry name" value="Sulfatase"/>
    <property type="match status" value="1"/>
</dbReference>
<reference evidence="4" key="1">
    <citation type="submission" date="2023-05" db="EMBL/GenBank/DDBJ databases">
        <title>Anaerotaeda fermentans gen. nov., sp. nov., a novel anaerobic planctomycete of the new family within the order Sedimentisphaerales isolated from Taman Peninsula, Russia.</title>
        <authorList>
            <person name="Khomyakova M.A."/>
            <person name="Merkel A.Y."/>
            <person name="Slobodkin A.I."/>
        </authorList>
    </citation>
    <scope>NUCLEOTIDE SEQUENCE</scope>
    <source>
        <strain evidence="4">M17dextr</strain>
    </source>
</reference>
<evidence type="ECO:0000256" key="2">
    <source>
        <dbReference type="ARBA" id="ARBA00022801"/>
    </source>
</evidence>
<dbReference type="Gene3D" id="3.30.1120.10">
    <property type="match status" value="1"/>
</dbReference>
<dbReference type="InterPro" id="IPR050738">
    <property type="entry name" value="Sulfatase"/>
</dbReference>
<dbReference type="Gene3D" id="3.40.720.10">
    <property type="entry name" value="Alkaline Phosphatase, subunit A"/>
    <property type="match status" value="1"/>
</dbReference>
<dbReference type="AlphaFoldDB" id="A0AAW6U3C9"/>
<dbReference type="PANTHER" id="PTHR42693:SF53">
    <property type="entry name" value="ENDO-4-O-SULFATASE"/>
    <property type="match status" value="1"/>
</dbReference>
<comment type="similarity">
    <text evidence="1">Belongs to the sulfatase family.</text>
</comment>
<dbReference type="InterPro" id="IPR017850">
    <property type="entry name" value="Alkaline_phosphatase_core_sf"/>
</dbReference>
<dbReference type="InterPro" id="IPR000917">
    <property type="entry name" value="Sulfatase_N"/>
</dbReference>
<sequence>MGTMHTRRTFLKAAALSLAGVGLPRLSGGQGRGRSPNFVIVFLDDSGWADFRPFATQDYPTPHVEQMAREGCCYENFYVPQAVCSASRAALLSGCYPGRTKVFGAHGPNARGLDPKFATLGEVFQKRGYKTAVFGKWHVGDQPETRPPARGFDESAGLMYSNDMWEFHPENPDYWGQYPLQFWDNGRVTIDRVTKEHQPMLTTWYTERAVDFIGRHKDEPFLLYVPHSMPHVPLFCSDKFKGKSGAGLYGDVMMEIDWSVGQINKALRDNGLEDNTLVLFTSDNGPWISYGNHAGKTPFREAKGTSFDGGTRSACIVKFPGRIEPGTTSKKAFCSIDILPTFAHLAGAEPPANPIDGKNVWDLIARKSGATNPHDYYPFSTGGTFEAVLSGDGRWKLHLPHKYRTLVTPAHDGAAGKYRQEDIGLSLFDMENDPYETTDVLDKHPDVAARLQKYAGRHRRQFYTPTPAS</sequence>
<protein>
    <submittedName>
        <fullName evidence="4">Sulfatase</fullName>
    </submittedName>
</protein>
<proteinExistence type="inferred from homology"/>
<dbReference type="CDD" id="cd16026">
    <property type="entry name" value="GALNS_like"/>
    <property type="match status" value="1"/>
</dbReference>
<comment type="caution">
    <text evidence="4">The sequence shown here is derived from an EMBL/GenBank/DDBJ whole genome shotgun (WGS) entry which is preliminary data.</text>
</comment>
<dbReference type="RefSeq" id="WP_349245500.1">
    <property type="nucleotide sequence ID" value="NZ_JASCXX010000016.1"/>
</dbReference>
<name>A0AAW6U3C9_9BACT</name>
<evidence type="ECO:0000259" key="3">
    <source>
        <dbReference type="Pfam" id="PF00884"/>
    </source>
</evidence>
<keyword evidence="2" id="KW-0378">Hydrolase</keyword>
<dbReference type="PANTHER" id="PTHR42693">
    <property type="entry name" value="ARYLSULFATASE FAMILY MEMBER"/>
    <property type="match status" value="1"/>
</dbReference>
<dbReference type="PROSITE" id="PS51318">
    <property type="entry name" value="TAT"/>
    <property type="match status" value="1"/>
</dbReference>
<dbReference type="SUPFAM" id="SSF53649">
    <property type="entry name" value="Alkaline phosphatase-like"/>
    <property type="match status" value="1"/>
</dbReference>
<feature type="domain" description="Sulfatase N-terminal" evidence="3">
    <location>
        <begin position="36"/>
        <end position="348"/>
    </location>
</feature>
<dbReference type="GO" id="GO:0004065">
    <property type="term" value="F:arylsulfatase activity"/>
    <property type="evidence" value="ECO:0007669"/>
    <property type="project" value="TreeGrafter"/>
</dbReference>
<evidence type="ECO:0000256" key="1">
    <source>
        <dbReference type="ARBA" id="ARBA00008779"/>
    </source>
</evidence>
<evidence type="ECO:0000313" key="4">
    <source>
        <dbReference type="EMBL" id="MDI6450091.1"/>
    </source>
</evidence>
<evidence type="ECO:0000313" key="5">
    <source>
        <dbReference type="Proteomes" id="UP001431776"/>
    </source>
</evidence>
<gene>
    <name evidence="4" type="ORF">QJ522_13615</name>
</gene>
<dbReference type="Proteomes" id="UP001431776">
    <property type="component" value="Unassembled WGS sequence"/>
</dbReference>
<accession>A0AAW6U3C9</accession>
<keyword evidence="5" id="KW-1185">Reference proteome</keyword>